<dbReference type="SUPFAM" id="SSF51658">
    <property type="entry name" value="Xylose isomerase-like"/>
    <property type="match status" value="1"/>
</dbReference>
<dbReference type="Pfam" id="PF01261">
    <property type="entry name" value="AP_endonuc_2"/>
    <property type="match status" value="1"/>
</dbReference>
<comment type="caution">
    <text evidence="2">The sequence shown here is derived from an EMBL/GenBank/DDBJ whole genome shotgun (WGS) entry which is preliminary data.</text>
</comment>
<reference evidence="2" key="1">
    <citation type="submission" date="2019-09" db="EMBL/GenBank/DDBJ databases">
        <title>Characterisation of the sponge microbiome using genome-centric metagenomics.</title>
        <authorList>
            <person name="Engelberts J.P."/>
            <person name="Robbins S.J."/>
            <person name="De Goeij J.M."/>
            <person name="Aranda M."/>
            <person name="Bell S.C."/>
            <person name="Webster N.S."/>
        </authorList>
    </citation>
    <scope>NUCLEOTIDE SEQUENCE</scope>
    <source>
        <strain evidence="2">SB0664_bin_27</strain>
    </source>
</reference>
<dbReference type="InterPro" id="IPR013022">
    <property type="entry name" value="Xyl_isomerase-like_TIM-brl"/>
</dbReference>
<evidence type="ECO:0000313" key="2">
    <source>
        <dbReference type="EMBL" id="MXY92032.1"/>
    </source>
</evidence>
<gene>
    <name evidence="2" type="ORF">F4Y42_01135</name>
</gene>
<dbReference type="InterPro" id="IPR050312">
    <property type="entry name" value="IolE/XylAMocC-like"/>
</dbReference>
<sequence length="297" mass="33399">MKIAAFPKCYLDDISLHRTMSVFDWIEQAGELGAEGLEMYEGFFWSLDDAYISSVGEAIESAGFAMPMLCCSPDFTDPDLGERQRAVEREAVMIGITRKLGGPGAVCRVLSGQRRPGVSVEQGLEWVVECIEACIAVAKEYDVVLGLENHYKDGYWQYPEFAQRMETFVELLKAIPERTHFGVQFDPSNALVAGDDPVELLRLVADRVVTMHASDRYLDEGTTLEEVLLPNGLIGYPDKMQHGITGQGSNDYDSIFSILRDQGFEGWVSIEDGMNGMEEMRESIEFLKRKRAQYFEQ</sequence>
<proteinExistence type="predicted"/>
<dbReference type="GO" id="GO:0016853">
    <property type="term" value="F:isomerase activity"/>
    <property type="evidence" value="ECO:0007669"/>
    <property type="project" value="UniProtKB-KW"/>
</dbReference>
<feature type="domain" description="Xylose isomerase-like TIM barrel" evidence="1">
    <location>
        <begin position="27"/>
        <end position="289"/>
    </location>
</feature>
<dbReference type="EMBL" id="VXRG01000009">
    <property type="protein sequence ID" value="MXY92032.1"/>
    <property type="molecule type" value="Genomic_DNA"/>
</dbReference>
<dbReference type="PANTHER" id="PTHR12110">
    <property type="entry name" value="HYDROXYPYRUVATE ISOMERASE"/>
    <property type="match status" value="1"/>
</dbReference>
<keyword evidence="2" id="KW-0413">Isomerase</keyword>
<protein>
    <submittedName>
        <fullName evidence="2">Sugar phosphate isomerase/epimerase</fullName>
    </submittedName>
</protein>
<dbReference type="PANTHER" id="PTHR12110:SF41">
    <property type="entry name" value="INOSOSE DEHYDRATASE"/>
    <property type="match status" value="1"/>
</dbReference>
<dbReference type="InterPro" id="IPR036237">
    <property type="entry name" value="Xyl_isomerase-like_sf"/>
</dbReference>
<dbReference type="Gene3D" id="3.20.20.150">
    <property type="entry name" value="Divalent-metal-dependent TIM barrel enzymes"/>
    <property type="match status" value="1"/>
</dbReference>
<evidence type="ECO:0000259" key="1">
    <source>
        <dbReference type="Pfam" id="PF01261"/>
    </source>
</evidence>
<dbReference type="AlphaFoldDB" id="A0A6B0YQH4"/>
<name>A0A6B0YQH4_9CHLR</name>
<organism evidence="2">
    <name type="scientific">Caldilineaceae bacterium SB0664_bin_27</name>
    <dbReference type="NCBI Taxonomy" id="2605260"/>
    <lineage>
        <taxon>Bacteria</taxon>
        <taxon>Bacillati</taxon>
        <taxon>Chloroflexota</taxon>
        <taxon>Caldilineae</taxon>
        <taxon>Caldilineales</taxon>
        <taxon>Caldilineaceae</taxon>
    </lineage>
</organism>
<accession>A0A6B0YQH4</accession>